<sequence length="101" mass="10559">MVLVPALVVPLKLLLDRQGPLTEATGYYPSGHTATALIAYGGAALLVARRWAMPAAVALTAATGAGLVLRGYHWPLDVLASVFLFSAVLLLSSVGMRRRSG</sequence>
<accession>A0A918HB82</accession>
<dbReference type="InterPro" id="IPR036938">
    <property type="entry name" value="PAP2/HPO_sf"/>
</dbReference>
<reference evidence="3" key="1">
    <citation type="journal article" date="2014" name="Int. J. Syst. Evol. Microbiol.">
        <title>Complete genome sequence of Corynebacterium casei LMG S-19264T (=DSM 44701T), isolated from a smear-ripened cheese.</title>
        <authorList>
            <consortium name="US DOE Joint Genome Institute (JGI-PGF)"/>
            <person name="Walter F."/>
            <person name="Albersmeier A."/>
            <person name="Kalinowski J."/>
            <person name="Ruckert C."/>
        </authorList>
    </citation>
    <scope>NUCLEOTIDE SEQUENCE</scope>
    <source>
        <strain evidence="3">JCM 3172</strain>
    </source>
</reference>
<dbReference type="EMBL" id="BMQQ01000022">
    <property type="protein sequence ID" value="GGT50058.1"/>
    <property type="molecule type" value="Genomic_DNA"/>
</dbReference>
<reference evidence="3" key="2">
    <citation type="submission" date="2020-09" db="EMBL/GenBank/DDBJ databases">
        <authorList>
            <person name="Sun Q."/>
            <person name="Ohkuma M."/>
        </authorList>
    </citation>
    <scope>NUCLEOTIDE SEQUENCE</scope>
    <source>
        <strain evidence="3">JCM 3172</strain>
    </source>
</reference>
<comment type="caution">
    <text evidence="3">The sequence shown here is derived from an EMBL/GenBank/DDBJ whole genome shotgun (WGS) entry which is preliminary data.</text>
</comment>
<feature type="domain" description="Phosphatidic acid phosphatase type 2/haloperoxidase" evidence="2">
    <location>
        <begin position="26"/>
        <end position="93"/>
    </location>
</feature>
<proteinExistence type="predicted"/>
<dbReference type="AlphaFoldDB" id="A0A918HB82"/>
<evidence type="ECO:0000313" key="3">
    <source>
        <dbReference type="EMBL" id="GGT50058.1"/>
    </source>
</evidence>
<feature type="transmembrane region" description="Helical" evidence="1">
    <location>
        <begin position="78"/>
        <end position="96"/>
    </location>
</feature>
<evidence type="ECO:0000313" key="4">
    <source>
        <dbReference type="Proteomes" id="UP000619486"/>
    </source>
</evidence>
<dbReference type="SUPFAM" id="SSF48317">
    <property type="entry name" value="Acid phosphatase/Vanadium-dependent haloperoxidase"/>
    <property type="match status" value="1"/>
</dbReference>
<evidence type="ECO:0000256" key="1">
    <source>
        <dbReference type="SAM" id="Phobius"/>
    </source>
</evidence>
<keyword evidence="1" id="KW-0812">Transmembrane</keyword>
<dbReference type="Pfam" id="PF01569">
    <property type="entry name" value="PAP2"/>
    <property type="match status" value="1"/>
</dbReference>
<evidence type="ECO:0000259" key="2">
    <source>
        <dbReference type="Pfam" id="PF01569"/>
    </source>
</evidence>
<keyword evidence="1" id="KW-0472">Membrane</keyword>
<feature type="transmembrane region" description="Helical" evidence="1">
    <location>
        <begin position="55"/>
        <end position="72"/>
    </location>
</feature>
<keyword evidence="1" id="KW-1133">Transmembrane helix</keyword>
<dbReference type="Gene3D" id="1.20.144.10">
    <property type="entry name" value="Phosphatidic acid phosphatase type 2/haloperoxidase"/>
    <property type="match status" value="1"/>
</dbReference>
<dbReference type="InterPro" id="IPR000326">
    <property type="entry name" value="PAP2/HPO"/>
</dbReference>
<feature type="transmembrane region" description="Helical" evidence="1">
    <location>
        <begin position="27"/>
        <end position="48"/>
    </location>
</feature>
<gene>
    <name evidence="3" type="ORF">GCM10014713_50200</name>
</gene>
<organism evidence="3 4">
    <name type="scientific">Streptomyces purpureus</name>
    <dbReference type="NCBI Taxonomy" id="1951"/>
    <lineage>
        <taxon>Bacteria</taxon>
        <taxon>Bacillati</taxon>
        <taxon>Actinomycetota</taxon>
        <taxon>Actinomycetes</taxon>
        <taxon>Kitasatosporales</taxon>
        <taxon>Streptomycetaceae</taxon>
        <taxon>Streptomyces</taxon>
    </lineage>
</organism>
<protein>
    <recommendedName>
        <fullName evidence="2">Phosphatidic acid phosphatase type 2/haloperoxidase domain-containing protein</fullName>
    </recommendedName>
</protein>
<dbReference type="Proteomes" id="UP000619486">
    <property type="component" value="Unassembled WGS sequence"/>
</dbReference>
<keyword evidence="4" id="KW-1185">Reference proteome</keyword>
<name>A0A918HB82_9ACTN</name>